<evidence type="ECO:0000313" key="2">
    <source>
        <dbReference type="Proteomes" id="UP000029725"/>
    </source>
</evidence>
<dbReference type="OrthoDB" id="3182339at2759"/>
<accession>A0A098VQI5</accession>
<proteinExistence type="predicted"/>
<organism evidence="1 2">
    <name type="scientific">Mitosporidium daphniae</name>
    <dbReference type="NCBI Taxonomy" id="1485682"/>
    <lineage>
        <taxon>Eukaryota</taxon>
        <taxon>Fungi</taxon>
        <taxon>Fungi incertae sedis</taxon>
        <taxon>Microsporidia</taxon>
        <taxon>Mitosporidium</taxon>
    </lineage>
</organism>
<sequence length="299" mass="34160">PRNKQDAQVDALMAFILETSTTQFFYADALLKTHSKSMVAHEIMDSKKYKCVVYYDDKENVIAYQMDTGRLGTDLPAEGQFEFLETKHNLKNEDIFLYLDQAHCFGTNIDVKNPSAVCAVTFSTLVSTKCFYQALLRARKLFNGISTLSPSTRSKKYPRHQIKIFVSSILQDDQNILSTLSANDNQELTSKINLFSEVIKSDKKAALKTIFTCAHLNQLKMDRKERVLLRWQVFFLTILKILWSPTYPAGNQIPNWDRVLNLNAPTSINQFKWIFFSASGISKSEILKFFQASQTGATF</sequence>
<protein>
    <submittedName>
        <fullName evidence="1">Uncharacterized protein</fullName>
    </submittedName>
</protein>
<dbReference type="RefSeq" id="XP_013237671.1">
    <property type="nucleotide sequence ID" value="XM_013382217.1"/>
</dbReference>
<dbReference type="HOGENOM" id="CLU_1046162_0_0_1"/>
<dbReference type="Proteomes" id="UP000029725">
    <property type="component" value="Unassembled WGS sequence"/>
</dbReference>
<feature type="non-terminal residue" evidence="1">
    <location>
        <position position="299"/>
    </location>
</feature>
<name>A0A098VQI5_9MICR</name>
<keyword evidence="2" id="KW-1185">Reference proteome</keyword>
<dbReference type="AlphaFoldDB" id="A0A098VQI5"/>
<feature type="non-terminal residue" evidence="1">
    <location>
        <position position="1"/>
    </location>
</feature>
<dbReference type="EMBL" id="JMKJ01000338">
    <property type="protein sequence ID" value="KGG51235.1"/>
    <property type="molecule type" value="Genomic_DNA"/>
</dbReference>
<reference evidence="1 2" key="1">
    <citation type="submission" date="2014-04" db="EMBL/GenBank/DDBJ databases">
        <title>A new species of microsporidia sheds light on the evolution of extreme parasitism.</title>
        <authorList>
            <person name="Haag K.L."/>
            <person name="James T.Y."/>
            <person name="Larsson R."/>
            <person name="Schaer T.M."/>
            <person name="Refardt D."/>
            <person name="Pombert J.-F."/>
            <person name="Ebert D."/>
        </authorList>
    </citation>
    <scope>NUCLEOTIDE SEQUENCE [LARGE SCALE GENOMIC DNA]</scope>
    <source>
        <strain evidence="1 2">UGP3</strain>
        <tissue evidence="1">Spores</tissue>
    </source>
</reference>
<dbReference type="VEuPathDB" id="MicrosporidiaDB:DI09_406p10"/>
<comment type="caution">
    <text evidence="1">The sequence shown here is derived from an EMBL/GenBank/DDBJ whole genome shotgun (WGS) entry which is preliminary data.</text>
</comment>
<dbReference type="GeneID" id="25259879"/>
<gene>
    <name evidence="1" type="ORF">DI09_406p10</name>
</gene>
<evidence type="ECO:0000313" key="1">
    <source>
        <dbReference type="EMBL" id="KGG51235.1"/>
    </source>
</evidence>